<proteinExistence type="predicted"/>
<protein>
    <submittedName>
        <fullName evidence="1">Uncharacterized protein</fullName>
    </submittedName>
</protein>
<keyword evidence="2" id="KW-1185">Reference proteome</keyword>
<evidence type="ECO:0000313" key="2">
    <source>
        <dbReference type="Proteomes" id="UP001144978"/>
    </source>
</evidence>
<organism evidence="1 2">
    <name type="scientific">Trametes sanguinea</name>
    <dbReference type="NCBI Taxonomy" id="158606"/>
    <lineage>
        <taxon>Eukaryota</taxon>
        <taxon>Fungi</taxon>
        <taxon>Dikarya</taxon>
        <taxon>Basidiomycota</taxon>
        <taxon>Agaricomycotina</taxon>
        <taxon>Agaricomycetes</taxon>
        <taxon>Polyporales</taxon>
        <taxon>Polyporaceae</taxon>
        <taxon>Trametes</taxon>
    </lineage>
</organism>
<reference evidence="1" key="1">
    <citation type="submission" date="2022-08" db="EMBL/GenBank/DDBJ databases">
        <title>Genome Sequence of Pycnoporus sanguineus.</title>
        <authorList>
            <person name="Buettner E."/>
        </authorList>
    </citation>
    <scope>NUCLEOTIDE SEQUENCE</scope>
    <source>
        <strain evidence="1">CG-C14</strain>
    </source>
</reference>
<gene>
    <name evidence="1" type="ORF">NUW54_g14396</name>
</gene>
<dbReference type="EMBL" id="JANSHE010007396">
    <property type="protein sequence ID" value="KAJ2961156.1"/>
    <property type="molecule type" value="Genomic_DNA"/>
</dbReference>
<sequence length="279" mass="30945">MVLYSTDGTPFDAAHETPHTPAARSSRRVERLWLARKGEIKPTVRAGPAQVIERARSGSSPPLLAAACVLSPPSCRVLYSASDDWKKERAWIVRFLSDGIVGNEEWRILKRRHTWDLLASLFQSEERDRTLRRGVLEVLANVTCNARATTSLILRHALLSWIEMQVQTVRAEEAIAWARILENILAVVSPAKLEAATSGEWRAIIVRCARMILHHPGVFTTLSDFVVSRSRRLCCSMFPRRVPGVGPCNPQARGPAWEPDLSHACSARSRCPLAAGVGS</sequence>
<dbReference type="Proteomes" id="UP001144978">
    <property type="component" value="Unassembled WGS sequence"/>
</dbReference>
<comment type="caution">
    <text evidence="1">The sequence shown here is derived from an EMBL/GenBank/DDBJ whole genome shotgun (WGS) entry which is preliminary data.</text>
</comment>
<accession>A0ACC1MCF5</accession>
<evidence type="ECO:0000313" key="1">
    <source>
        <dbReference type="EMBL" id="KAJ2961156.1"/>
    </source>
</evidence>
<name>A0ACC1MCF5_9APHY</name>